<dbReference type="Gene3D" id="3.30.70.790">
    <property type="entry name" value="UreE, C-terminal domain"/>
    <property type="match status" value="1"/>
</dbReference>
<name>A0A644Z062_9ZZZZ</name>
<sequence>MVFKMNNTEKKINEKFVTVLTATFGYEIAIIRGKLESEGITCFVQDELTVQVNPFYSNAIGGVKLQVRESDLNQAIEILKETGYIKDDNLQSPEELSRFENYSDEQEEVNDEAKVFCPFCGSNEIVKSKKAGWFFLTTSILFATPTPFFQKRYYCFDCKQEFKQKRK</sequence>
<reference evidence="2" key="1">
    <citation type="submission" date="2019-08" db="EMBL/GenBank/DDBJ databases">
        <authorList>
            <person name="Kucharzyk K."/>
            <person name="Murdoch R.W."/>
            <person name="Higgins S."/>
            <person name="Loffler F."/>
        </authorList>
    </citation>
    <scope>NUCLEOTIDE SEQUENCE</scope>
</reference>
<protein>
    <recommendedName>
        <fullName evidence="1">DUF2007 domain-containing protein</fullName>
    </recommendedName>
</protein>
<dbReference type="SUPFAM" id="SSF54913">
    <property type="entry name" value="GlnB-like"/>
    <property type="match status" value="1"/>
</dbReference>
<dbReference type="AlphaFoldDB" id="A0A644Z062"/>
<dbReference type="InterPro" id="IPR018551">
    <property type="entry name" value="DUF2007"/>
</dbReference>
<evidence type="ECO:0000259" key="1">
    <source>
        <dbReference type="Pfam" id="PF09413"/>
    </source>
</evidence>
<accession>A0A644Z062</accession>
<dbReference type="InterPro" id="IPR011322">
    <property type="entry name" value="N-reg_PII-like_a/b"/>
</dbReference>
<dbReference type="EMBL" id="VSSQ01006920">
    <property type="protein sequence ID" value="MPM34260.1"/>
    <property type="molecule type" value="Genomic_DNA"/>
</dbReference>
<gene>
    <name evidence="2" type="ORF">SDC9_80842</name>
</gene>
<proteinExistence type="predicted"/>
<feature type="domain" description="DUF2007" evidence="1">
    <location>
        <begin position="17"/>
        <end position="82"/>
    </location>
</feature>
<dbReference type="Pfam" id="PF09413">
    <property type="entry name" value="DUF2007"/>
    <property type="match status" value="1"/>
</dbReference>
<organism evidence="2">
    <name type="scientific">bioreactor metagenome</name>
    <dbReference type="NCBI Taxonomy" id="1076179"/>
    <lineage>
        <taxon>unclassified sequences</taxon>
        <taxon>metagenomes</taxon>
        <taxon>ecological metagenomes</taxon>
    </lineage>
</organism>
<comment type="caution">
    <text evidence="2">The sequence shown here is derived from an EMBL/GenBank/DDBJ whole genome shotgun (WGS) entry which is preliminary data.</text>
</comment>
<evidence type="ECO:0000313" key="2">
    <source>
        <dbReference type="EMBL" id="MPM34260.1"/>
    </source>
</evidence>